<proteinExistence type="predicted"/>
<protein>
    <submittedName>
        <fullName evidence="1">Uncharacterized protein</fullName>
    </submittedName>
</protein>
<feature type="non-terminal residue" evidence="1">
    <location>
        <position position="1"/>
    </location>
</feature>
<dbReference type="Proteomes" id="UP001311232">
    <property type="component" value="Unassembled WGS sequence"/>
</dbReference>
<gene>
    <name evidence="1" type="ORF">CRENBAI_026896</name>
</gene>
<reference evidence="1 2" key="1">
    <citation type="submission" date="2021-06" db="EMBL/GenBank/DDBJ databases">
        <authorList>
            <person name="Palmer J.M."/>
        </authorList>
    </citation>
    <scope>NUCLEOTIDE SEQUENCE [LARGE SCALE GENOMIC DNA]</scope>
    <source>
        <strain evidence="1 2">MEX-2019</strain>
        <tissue evidence="1">Muscle</tissue>
    </source>
</reference>
<organism evidence="1 2">
    <name type="scientific">Crenichthys baileyi</name>
    <name type="common">White River springfish</name>
    <dbReference type="NCBI Taxonomy" id="28760"/>
    <lineage>
        <taxon>Eukaryota</taxon>
        <taxon>Metazoa</taxon>
        <taxon>Chordata</taxon>
        <taxon>Craniata</taxon>
        <taxon>Vertebrata</taxon>
        <taxon>Euteleostomi</taxon>
        <taxon>Actinopterygii</taxon>
        <taxon>Neopterygii</taxon>
        <taxon>Teleostei</taxon>
        <taxon>Neoteleostei</taxon>
        <taxon>Acanthomorphata</taxon>
        <taxon>Ovalentaria</taxon>
        <taxon>Atherinomorphae</taxon>
        <taxon>Cyprinodontiformes</taxon>
        <taxon>Goodeidae</taxon>
        <taxon>Crenichthys</taxon>
    </lineage>
</organism>
<comment type="caution">
    <text evidence="1">The sequence shown here is derived from an EMBL/GenBank/DDBJ whole genome shotgun (WGS) entry which is preliminary data.</text>
</comment>
<name>A0AAV9R3D7_9TELE</name>
<sequence>DLESWGPPPDDAPRATYARVAKKPGGNFALAGAFRSFDAGDPGPEDTWVRLKVVVLV</sequence>
<dbReference type="EMBL" id="JAHHUM010002396">
    <property type="protein sequence ID" value="KAK5603838.1"/>
    <property type="molecule type" value="Genomic_DNA"/>
</dbReference>
<evidence type="ECO:0000313" key="2">
    <source>
        <dbReference type="Proteomes" id="UP001311232"/>
    </source>
</evidence>
<accession>A0AAV9R3D7</accession>
<keyword evidence="2" id="KW-1185">Reference proteome</keyword>
<dbReference type="AlphaFoldDB" id="A0AAV9R3D7"/>
<evidence type="ECO:0000313" key="1">
    <source>
        <dbReference type="EMBL" id="KAK5603838.1"/>
    </source>
</evidence>